<comment type="subcellular location">
    <subcellularLocation>
        <location evidence="1">Membrane</location>
        <topology evidence="1">Multi-pass membrane protein</topology>
    </subcellularLocation>
</comment>
<keyword evidence="2 6" id="KW-0812">Transmembrane</keyword>
<protein>
    <submittedName>
        <fullName evidence="8">Major facilitator superfamily domain-containing protein</fullName>
    </submittedName>
</protein>
<evidence type="ECO:0000256" key="6">
    <source>
        <dbReference type="SAM" id="Phobius"/>
    </source>
</evidence>
<feature type="transmembrane region" description="Helical" evidence="6">
    <location>
        <begin position="465"/>
        <end position="488"/>
    </location>
</feature>
<evidence type="ECO:0000313" key="9">
    <source>
        <dbReference type="Proteomes" id="UP001610444"/>
    </source>
</evidence>
<evidence type="ECO:0000256" key="1">
    <source>
        <dbReference type="ARBA" id="ARBA00004141"/>
    </source>
</evidence>
<dbReference type="GeneID" id="98160096"/>
<evidence type="ECO:0000313" key="8">
    <source>
        <dbReference type="EMBL" id="KAL2855149.1"/>
    </source>
</evidence>
<feature type="transmembrane region" description="Helical" evidence="6">
    <location>
        <begin position="401"/>
        <end position="420"/>
    </location>
</feature>
<dbReference type="Proteomes" id="UP001610444">
    <property type="component" value="Unassembled WGS sequence"/>
</dbReference>
<feature type="transmembrane region" description="Helical" evidence="6">
    <location>
        <begin position="432"/>
        <end position="453"/>
    </location>
</feature>
<proteinExistence type="predicted"/>
<comment type="caution">
    <text evidence="8">The sequence shown here is derived from an EMBL/GenBank/DDBJ whole genome shotgun (WGS) entry which is preliminary data.</text>
</comment>
<feature type="domain" description="Major facilitator superfamily (MFS) profile" evidence="7">
    <location>
        <begin position="46"/>
        <end position="523"/>
    </location>
</feature>
<feature type="transmembrane region" description="Helical" evidence="6">
    <location>
        <begin position="537"/>
        <end position="556"/>
    </location>
</feature>
<dbReference type="InterPro" id="IPR020846">
    <property type="entry name" value="MFS_dom"/>
</dbReference>
<feature type="transmembrane region" description="Helical" evidence="6">
    <location>
        <begin position="46"/>
        <end position="65"/>
    </location>
</feature>
<keyword evidence="3 6" id="KW-1133">Transmembrane helix</keyword>
<evidence type="ECO:0000256" key="5">
    <source>
        <dbReference type="SAM" id="MobiDB-lite"/>
    </source>
</evidence>
<accession>A0ABR4KTM0</accession>
<feature type="transmembrane region" description="Helical" evidence="6">
    <location>
        <begin position="370"/>
        <end position="389"/>
    </location>
</feature>
<feature type="transmembrane region" description="Helical" evidence="6">
    <location>
        <begin position="144"/>
        <end position="165"/>
    </location>
</feature>
<feature type="transmembrane region" description="Helical" evidence="6">
    <location>
        <begin position="262"/>
        <end position="288"/>
    </location>
</feature>
<name>A0ABR4KTM0_9EURO</name>
<dbReference type="PANTHER" id="PTHR23501">
    <property type="entry name" value="MAJOR FACILITATOR SUPERFAMILY"/>
    <property type="match status" value="1"/>
</dbReference>
<feature type="region of interest" description="Disordered" evidence="5">
    <location>
        <begin position="1"/>
        <end position="35"/>
    </location>
</feature>
<evidence type="ECO:0000259" key="7">
    <source>
        <dbReference type="PROSITE" id="PS50850"/>
    </source>
</evidence>
<evidence type="ECO:0000256" key="3">
    <source>
        <dbReference type="ARBA" id="ARBA00022989"/>
    </source>
</evidence>
<dbReference type="InterPro" id="IPR036259">
    <property type="entry name" value="MFS_trans_sf"/>
</dbReference>
<feature type="transmembrane region" description="Helical" evidence="6">
    <location>
        <begin position="300"/>
        <end position="324"/>
    </location>
</feature>
<sequence length="567" mass="60966">MDQLPANNDDLDRTDTTSKDQASVTQVEDAGQPGSPLRIDHLHGKVLVLAFAGWLVTEFMGGMGGNMLAPALPVISSQFDALDKLGWVSGAYYMTQCGSMLLFGQFSELFNAKYALLGAISIFMLGSTLSGAGQNTTALIAGRAVAGIGSAGCYITCQTLVAYLVDLEYRPMIFGLFGLQNAISGTVGPIIAGAFANSSDSNLWRMCFLIVLPLGAISIALNIFVMPAVPALPLEQDLQEKLQARLRLVSNREWNNVTPNQAGWLLVDWLGFIVVTSSLVCFVLAMQWGGSTYAWNSTTVIGLFVAFAGLFVVFTCTQGFFALFPLMPFRVLRNRTVVGACMMALFCFMCNLFITTYLPVVYEAGRGSSSLQAGINMIPYLLSIILAQLAEGMLLKWTKYYWYWGILSPSLIALGSGLLWTIDSSSSSAKLIGFQIICGLGIGLTQGIPIIAVQADNKEENVSAALSILAFTQLFGGMCGPVIGSAILNDRLAKFLPAAGVDPEVITKVVSSVFNIWDLPEATRNVVIEVYIRSLRYIFIVPAPLTALVITGGLIMRNVPLGNGARH</sequence>
<feature type="transmembrane region" description="Helical" evidence="6">
    <location>
        <begin position="336"/>
        <end position="358"/>
    </location>
</feature>
<feature type="transmembrane region" description="Helical" evidence="6">
    <location>
        <begin position="115"/>
        <end position="132"/>
    </location>
</feature>
<keyword evidence="4 6" id="KW-0472">Membrane</keyword>
<dbReference type="Gene3D" id="1.20.1250.20">
    <property type="entry name" value="MFS general substrate transporter like domains"/>
    <property type="match status" value="2"/>
</dbReference>
<feature type="transmembrane region" description="Helical" evidence="6">
    <location>
        <begin position="172"/>
        <end position="196"/>
    </location>
</feature>
<dbReference type="EMBL" id="JBFXLR010000010">
    <property type="protein sequence ID" value="KAL2855149.1"/>
    <property type="molecule type" value="Genomic_DNA"/>
</dbReference>
<dbReference type="InterPro" id="IPR011701">
    <property type="entry name" value="MFS"/>
</dbReference>
<evidence type="ECO:0000256" key="4">
    <source>
        <dbReference type="ARBA" id="ARBA00023136"/>
    </source>
</evidence>
<dbReference type="Pfam" id="PF07690">
    <property type="entry name" value="MFS_1"/>
    <property type="match status" value="1"/>
</dbReference>
<dbReference type="RefSeq" id="XP_070901805.1">
    <property type="nucleotide sequence ID" value="XM_071044932.1"/>
</dbReference>
<keyword evidence="9" id="KW-1185">Reference proteome</keyword>
<evidence type="ECO:0000256" key="2">
    <source>
        <dbReference type="ARBA" id="ARBA00022692"/>
    </source>
</evidence>
<organism evidence="8 9">
    <name type="scientific">Aspergillus pseudodeflectus</name>
    <dbReference type="NCBI Taxonomy" id="176178"/>
    <lineage>
        <taxon>Eukaryota</taxon>
        <taxon>Fungi</taxon>
        <taxon>Dikarya</taxon>
        <taxon>Ascomycota</taxon>
        <taxon>Pezizomycotina</taxon>
        <taxon>Eurotiomycetes</taxon>
        <taxon>Eurotiomycetidae</taxon>
        <taxon>Eurotiales</taxon>
        <taxon>Aspergillaceae</taxon>
        <taxon>Aspergillus</taxon>
        <taxon>Aspergillus subgen. Nidulantes</taxon>
    </lineage>
</organism>
<dbReference type="SUPFAM" id="SSF103473">
    <property type="entry name" value="MFS general substrate transporter"/>
    <property type="match status" value="1"/>
</dbReference>
<gene>
    <name evidence="8" type="ORF">BJX68DRAFT_264296</name>
</gene>
<dbReference type="PROSITE" id="PS50850">
    <property type="entry name" value="MFS"/>
    <property type="match status" value="1"/>
</dbReference>
<feature type="transmembrane region" description="Helical" evidence="6">
    <location>
        <begin position="202"/>
        <end position="225"/>
    </location>
</feature>
<dbReference type="PANTHER" id="PTHR23501:SF198">
    <property type="entry name" value="AZOLE RESISTANCE PROTEIN 1-RELATED"/>
    <property type="match status" value="1"/>
</dbReference>
<feature type="transmembrane region" description="Helical" evidence="6">
    <location>
        <begin position="85"/>
        <end position="103"/>
    </location>
</feature>
<reference evidence="8 9" key="1">
    <citation type="submission" date="2024-07" db="EMBL/GenBank/DDBJ databases">
        <title>Section-level genome sequencing and comparative genomics of Aspergillus sections Usti and Cavernicolus.</title>
        <authorList>
            <consortium name="Lawrence Berkeley National Laboratory"/>
            <person name="Nybo J.L."/>
            <person name="Vesth T.C."/>
            <person name="Theobald S."/>
            <person name="Frisvad J.C."/>
            <person name="Larsen T.O."/>
            <person name="Kjaerboelling I."/>
            <person name="Rothschild-Mancinelli K."/>
            <person name="Lyhne E.K."/>
            <person name="Kogle M.E."/>
            <person name="Barry K."/>
            <person name="Clum A."/>
            <person name="Na H."/>
            <person name="Ledsgaard L."/>
            <person name="Lin J."/>
            <person name="Lipzen A."/>
            <person name="Kuo A."/>
            <person name="Riley R."/>
            <person name="Mondo S."/>
            <person name="LaButti K."/>
            <person name="Haridas S."/>
            <person name="Pangalinan J."/>
            <person name="Salamov A.A."/>
            <person name="Simmons B.A."/>
            <person name="Magnuson J.K."/>
            <person name="Chen J."/>
            <person name="Drula E."/>
            <person name="Henrissat B."/>
            <person name="Wiebenga A."/>
            <person name="Lubbers R.J."/>
            <person name="Gomes A.C."/>
            <person name="Macurrencykelacurrency M.R."/>
            <person name="Stajich J."/>
            <person name="Grigoriev I.V."/>
            <person name="Mortensen U.H."/>
            <person name="De vries R.P."/>
            <person name="Baker S.E."/>
            <person name="Andersen M.R."/>
        </authorList>
    </citation>
    <scope>NUCLEOTIDE SEQUENCE [LARGE SCALE GENOMIC DNA]</scope>
    <source>
        <strain evidence="8 9">CBS 756.74</strain>
    </source>
</reference>